<proteinExistence type="predicted"/>
<evidence type="ECO:0000259" key="1">
    <source>
        <dbReference type="Pfam" id="PF03992"/>
    </source>
</evidence>
<dbReference type="EMBL" id="CP053381">
    <property type="protein sequence ID" value="QTP56275.1"/>
    <property type="molecule type" value="Genomic_DNA"/>
</dbReference>
<accession>A0ABX7W7V2</accession>
<sequence length="113" mass="12772">MSRIANTPEPPYYAVIFTSLRTAGDNGYALMAERMAELAAQQPGFLGLESARETLGVTVSYWESLEAIAQWKQQVEHREAQRLGRNDWYAAFQVRIARVERDYGLGDRSDSEA</sequence>
<keyword evidence="2" id="KW-0560">Oxidoreductase</keyword>
<evidence type="ECO:0000313" key="3">
    <source>
        <dbReference type="Proteomes" id="UP000671868"/>
    </source>
</evidence>
<dbReference type="InterPro" id="IPR052936">
    <property type="entry name" value="Jasmonate_Hydroxylase-like"/>
</dbReference>
<evidence type="ECO:0000313" key="2">
    <source>
        <dbReference type="EMBL" id="QTP56275.1"/>
    </source>
</evidence>
<feature type="domain" description="ABM" evidence="1">
    <location>
        <begin position="31"/>
        <end position="82"/>
    </location>
</feature>
<name>A0ABX7W7V2_9GAMM</name>
<dbReference type="Gene3D" id="3.30.70.100">
    <property type="match status" value="1"/>
</dbReference>
<dbReference type="InterPro" id="IPR007138">
    <property type="entry name" value="ABM_dom"/>
</dbReference>
<reference evidence="2 3" key="1">
    <citation type="journal article" date="2021" name="Front. Microbiol.">
        <title>Aerobic Denitrification and Heterotrophic Sulfur Oxidation in the Genus Halomonas Revealed by Six Novel Species Characterizations and Genome-Based Analysis.</title>
        <authorList>
            <person name="Wang L."/>
            <person name="Shao Z."/>
        </authorList>
    </citation>
    <scope>NUCLEOTIDE SEQUENCE [LARGE SCALE GENOMIC DNA]</scope>
    <source>
        <strain evidence="2 3">MCCC 1A11059</strain>
    </source>
</reference>
<protein>
    <submittedName>
        <fullName evidence="2">Antibiotic biosynthesis monooxygenase</fullName>
    </submittedName>
</protein>
<dbReference type="Proteomes" id="UP000671868">
    <property type="component" value="Chromosome"/>
</dbReference>
<dbReference type="PANTHER" id="PTHR37811">
    <property type="entry name" value="BLL5343 PROTEIN"/>
    <property type="match status" value="1"/>
</dbReference>
<keyword evidence="3" id="KW-1185">Reference proteome</keyword>
<dbReference type="Pfam" id="PF03992">
    <property type="entry name" value="ABM"/>
    <property type="match status" value="1"/>
</dbReference>
<keyword evidence="2" id="KW-0503">Monooxygenase</keyword>
<dbReference type="SUPFAM" id="SSF54909">
    <property type="entry name" value="Dimeric alpha+beta barrel"/>
    <property type="match status" value="1"/>
</dbReference>
<gene>
    <name evidence="2" type="ORF">HNO51_17260</name>
</gene>
<dbReference type="RefSeq" id="WP_197448482.1">
    <property type="nucleotide sequence ID" value="NZ_CP053381.1"/>
</dbReference>
<dbReference type="InterPro" id="IPR011008">
    <property type="entry name" value="Dimeric_a/b-barrel"/>
</dbReference>
<organism evidence="2 3">
    <name type="scientific">Billgrantia sulfidoxydans</name>
    <dbReference type="NCBI Taxonomy" id="2733484"/>
    <lineage>
        <taxon>Bacteria</taxon>
        <taxon>Pseudomonadati</taxon>
        <taxon>Pseudomonadota</taxon>
        <taxon>Gammaproteobacteria</taxon>
        <taxon>Oceanospirillales</taxon>
        <taxon>Halomonadaceae</taxon>
        <taxon>Billgrantia</taxon>
    </lineage>
</organism>
<dbReference type="GO" id="GO:0004497">
    <property type="term" value="F:monooxygenase activity"/>
    <property type="evidence" value="ECO:0007669"/>
    <property type="project" value="UniProtKB-KW"/>
</dbReference>
<dbReference type="PANTHER" id="PTHR37811:SF2">
    <property type="entry name" value="ABM DOMAIN-CONTAINING PROTEIN"/>
    <property type="match status" value="1"/>
</dbReference>